<keyword evidence="9 13" id="KW-0802">TPR repeat</keyword>
<dbReference type="GO" id="GO:0005783">
    <property type="term" value="C:endoplasmic reticulum"/>
    <property type="evidence" value="ECO:0007669"/>
    <property type="project" value="UniProtKB-SubCell"/>
</dbReference>
<dbReference type="PANTHER" id="PTHR44809:SF1">
    <property type="entry name" value="PROTEIN O-MANNOSYL-TRANSFERASE TMTC1"/>
    <property type="match status" value="1"/>
</dbReference>
<dbReference type="STRING" id="283909.R7UFN8"/>
<evidence type="ECO:0000256" key="2">
    <source>
        <dbReference type="ARBA" id="ARBA00004240"/>
    </source>
</evidence>
<evidence type="ECO:0000256" key="13">
    <source>
        <dbReference type="PROSITE-ProRule" id="PRU00339"/>
    </source>
</evidence>
<dbReference type="PROSITE" id="PS50005">
    <property type="entry name" value="TPR"/>
    <property type="match status" value="1"/>
</dbReference>
<dbReference type="EMBL" id="AMQN01008015">
    <property type="status" value="NOT_ANNOTATED_CDS"/>
    <property type="molecule type" value="Genomic_DNA"/>
</dbReference>
<dbReference type="InterPro" id="IPR052943">
    <property type="entry name" value="TMTC_O-mannosyl-trnsfr"/>
</dbReference>
<evidence type="ECO:0000256" key="11">
    <source>
        <dbReference type="ARBA" id="ARBA00022989"/>
    </source>
</evidence>
<evidence type="ECO:0000256" key="6">
    <source>
        <dbReference type="ARBA" id="ARBA00022679"/>
    </source>
</evidence>
<organism evidence="16">
    <name type="scientific">Capitella teleta</name>
    <name type="common">Polychaete worm</name>
    <dbReference type="NCBI Taxonomy" id="283909"/>
    <lineage>
        <taxon>Eukaryota</taxon>
        <taxon>Metazoa</taxon>
        <taxon>Spiralia</taxon>
        <taxon>Lophotrochozoa</taxon>
        <taxon>Annelida</taxon>
        <taxon>Polychaeta</taxon>
        <taxon>Sedentaria</taxon>
        <taxon>Scolecida</taxon>
        <taxon>Capitellidae</taxon>
        <taxon>Capitella</taxon>
    </lineage>
</organism>
<dbReference type="GO" id="GO:0004169">
    <property type="term" value="F:dolichyl-phosphate-mannose-protein mannosyltransferase activity"/>
    <property type="evidence" value="ECO:0007669"/>
    <property type="project" value="UniProtKB-EC"/>
</dbReference>
<evidence type="ECO:0000256" key="4">
    <source>
        <dbReference type="ARBA" id="ARBA00007882"/>
    </source>
</evidence>
<keyword evidence="10" id="KW-0256">Endoplasmic reticulum</keyword>
<evidence type="ECO:0000256" key="14">
    <source>
        <dbReference type="SAM" id="Phobius"/>
    </source>
</evidence>
<dbReference type="InterPro" id="IPR019734">
    <property type="entry name" value="TPR_rpt"/>
</dbReference>
<reference evidence="16 18" key="2">
    <citation type="journal article" date="2013" name="Nature">
        <title>Insights into bilaterian evolution from three spiralian genomes.</title>
        <authorList>
            <person name="Simakov O."/>
            <person name="Marletaz F."/>
            <person name="Cho S.J."/>
            <person name="Edsinger-Gonzales E."/>
            <person name="Havlak P."/>
            <person name="Hellsten U."/>
            <person name="Kuo D.H."/>
            <person name="Larsson T."/>
            <person name="Lv J."/>
            <person name="Arendt D."/>
            <person name="Savage R."/>
            <person name="Osoegawa K."/>
            <person name="de Jong P."/>
            <person name="Grimwood J."/>
            <person name="Chapman J.A."/>
            <person name="Shapiro H."/>
            <person name="Aerts A."/>
            <person name="Otillar R.P."/>
            <person name="Terry A.Y."/>
            <person name="Boore J.L."/>
            <person name="Grigoriev I.V."/>
            <person name="Lindberg D.R."/>
            <person name="Seaver E.C."/>
            <person name="Weisblat D.A."/>
            <person name="Putnam N.H."/>
            <person name="Rokhsar D.S."/>
        </authorList>
    </citation>
    <scope>NUCLEOTIDE SEQUENCE</scope>
    <source>
        <strain evidence="16 18">I ESC-2004</strain>
    </source>
</reference>
<feature type="transmembrane region" description="Helical" evidence="14">
    <location>
        <begin position="80"/>
        <end position="100"/>
    </location>
</feature>
<dbReference type="Gene3D" id="1.25.40.10">
    <property type="entry name" value="Tetratricopeptide repeat domain"/>
    <property type="match status" value="1"/>
</dbReference>
<comment type="pathway">
    <text evidence="3">Protein modification; protein glycosylation.</text>
</comment>
<feature type="transmembrane region" description="Helical" evidence="14">
    <location>
        <begin position="333"/>
        <end position="358"/>
    </location>
</feature>
<dbReference type="OrthoDB" id="19588at2759"/>
<dbReference type="EnsemblMetazoa" id="CapteT82789">
    <property type="protein sequence ID" value="CapteP82789"/>
    <property type="gene ID" value="CapteG82789"/>
</dbReference>
<keyword evidence="7 14" id="KW-0812">Transmembrane</keyword>
<evidence type="ECO:0000256" key="5">
    <source>
        <dbReference type="ARBA" id="ARBA00012839"/>
    </source>
</evidence>
<dbReference type="HOGENOM" id="CLU_011615_4_2_1"/>
<keyword evidence="11 14" id="KW-1133">Transmembrane helix</keyword>
<evidence type="ECO:0000313" key="18">
    <source>
        <dbReference type="Proteomes" id="UP000014760"/>
    </source>
</evidence>
<feature type="transmembrane region" description="Helical" evidence="14">
    <location>
        <begin position="132"/>
        <end position="151"/>
    </location>
</feature>
<comment type="subcellular location">
    <subcellularLocation>
        <location evidence="2">Endoplasmic reticulum</location>
    </subcellularLocation>
    <subcellularLocation>
        <location evidence="1">Membrane</location>
        <topology evidence="1">Multi-pass membrane protein</topology>
    </subcellularLocation>
</comment>
<keyword evidence="12 14" id="KW-0472">Membrane</keyword>
<comment type="similarity">
    <text evidence="4">Belongs to the TMTC family.</text>
</comment>
<dbReference type="EMBL" id="KB301969">
    <property type="protein sequence ID" value="ELU04913.1"/>
    <property type="molecule type" value="Genomic_DNA"/>
</dbReference>
<dbReference type="Proteomes" id="UP000014760">
    <property type="component" value="Unassembled WGS sequence"/>
</dbReference>
<dbReference type="EC" id="2.4.1.109" evidence="5"/>
<dbReference type="InterPro" id="IPR011990">
    <property type="entry name" value="TPR-like_helical_dom_sf"/>
</dbReference>
<dbReference type="SMART" id="SM00028">
    <property type="entry name" value="TPR"/>
    <property type="match status" value="1"/>
</dbReference>
<evidence type="ECO:0000256" key="8">
    <source>
        <dbReference type="ARBA" id="ARBA00022737"/>
    </source>
</evidence>
<evidence type="ECO:0000313" key="16">
    <source>
        <dbReference type="EMBL" id="ELU04913.1"/>
    </source>
</evidence>
<evidence type="ECO:0000256" key="7">
    <source>
        <dbReference type="ARBA" id="ARBA00022692"/>
    </source>
</evidence>
<evidence type="ECO:0000256" key="1">
    <source>
        <dbReference type="ARBA" id="ARBA00004141"/>
    </source>
</evidence>
<reference evidence="18" key="1">
    <citation type="submission" date="2012-12" db="EMBL/GenBank/DDBJ databases">
        <authorList>
            <person name="Hellsten U."/>
            <person name="Grimwood J."/>
            <person name="Chapman J.A."/>
            <person name="Shapiro H."/>
            <person name="Aerts A."/>
            <person name="Otillar R.P."/>
            <person name="Terry A.Y."/>
            <person name="Boore J.L."/>
            <person name="Simakov O."/>
            <person name="Marletaz F."/>
            <person name="Cho S.-J."/>
            <person name="Edsinger-Gonzales E."/>
            <person name="Havlak P."/>
            <person name="Kuo D.-H."/>
            <person name="Larsson T."/>
            <person name="Lv J."/>
            <person name="Arendt D."/>
            <person name="Savage R."/>
            <person name="Osoegawa K."/>
            <person name="de Jong P."/>
            <person name="Lindberg D.R."/>
            <person name="Seaver E.C."/>
            <person name="Weisblat D.A."/>
            <person name="Putnam N.H."/>
            <person name="Grigoriev I.V."/>
            <person name="Rokhsar D.S."/>
        </authorList>
    </citation>
    <scope>NUCLEOTIDE SEQUENCE</scope>
    <source>
        <strain evidence="18">I ESC-2004</strain>
    </source>
</reference>
<dbReference type="Pfam" id="PF08409">
    <property type="entry name" value="TMTC_DUF1736"/>
    <property type="match status" value="1"/>
</dbReference>
<evidence type="ECO:0000256" key="10">
    <source>
        <dbReference type="ARBA" id="ARBA00022824"/>
    </source>
</evidence>
<keyword evidence="18" id="KW-1185">Reference proteome</keyword>
<dbReference type="SUPFAM" id="SSF48452">
    <property type="entry name" value="TPR-like"/>
    <property type="match status" value="1"/>
</dbReference>
<name>R7UFN8_CAPTE</name>
<dbReference type="InterPro" id="IPR013618">
    <property type="entry name" value="TMTC_DUF1736"/>
</dbReference>
<gene>
    <name evidence="16" type="ORF">CAPTEDRAFT_82789</name>
</gene>
<evidence type="ECO:0000259" key="15">
    <source>
        <dbReference type="Pfam" id="PF08409"/>
    </source>
</evidence>
<dbReference type="UniPathway" id="UPA00378"/>
<proteinExistence type="inferred from homology"/>
<feature type="non-terminal residue" evidence="16">
    <location>
        <position position="1"/>
    </location>
</feature>
<reference evidence="17" key="3">
    <citation type="submission" date="2015-06" db="UniProtKB">
        <authorList>
            <consortium name="EnsemblMetazoa"/>
        </authorList>
    </citation>
    <scope>IDENTIFICATION</scope>
</reference>
<evidence type="ECO:0000256" key="3">
    <source>
        <dbReference type="ARBA" id="ARBA00004922"/>
    </source>
</evidence>
<dbReference type="OMA" id="MYLPVAN"/>
<dbReference type="PANTHER" id="PTHR44809">
    <property type="match status" value="1"/>
</dbReference>
<feature type="non-terminal residue" evidence="16">
    <location>
        <position position="506"/>
    </location>
</feature>
<keyword evidence="6" id="KW-0808">Transferase</keyword>
<feature type="domain" description="DUF1736" evidence="15">
    <location>
        <begin position="242"/>
        <end position="313"/>
    </location>
</feature>
<keyword evidence="8" id="KW-0677">Repeat</keyword>
<sequence length="506" mass="56222">IVGTVAVLCYMNAMHGDFVHDDLKAIVSNADVTGEVAVAEVFVHDFWGSDIRSNTSHKSYRPLTTLTFRATHAVFGLHPLAFHVVNVALHVIVTSLLHMFMREIDKASREGALAASLLFAVHPIHTEAVTGLVGRADVLCAAFFLSCLMAYMQAIRPNTRSRNGWLLVSVLMATGSMLSKEHGITSLALCGLIEVTDKIRSLYAQWEEVACSLLAEAVLSRILCDHSQGALLVWCRWWLMGEKLPTFTEQDNPAAFHPNCITRILTRLYVYSLNLRLLVFPSQLSHDWSANSIALVHSIFDVRNWQTLFAFGIVSCVAWAASKEAVYKRQPSLLLSLGVLVLPFIPASGLLFTVGFVLAERVLYIPRHAQPGFCALFGCALSRVNIVSSKQKLVFLITLCSLFGVKTVLRNRAWQNRDSLIRSGLHVLPHNAKLHYNFGNLLKDTERPIEAMNHYEKAIKYWPEYPSAHNNLGTLLSSMDASLAEQHFRSAVKQASCHSNALFNLG</sequence>
<protein>
    <recommendedName>
        <fullName evidence="5">dolichyl-phosphate-mannose--protein mannosyltransferase</fullName>
        <ecNumber evidence="5">2.4.1.109</ecNumber>
    </recommendedName>
</protein>
<evidence type="ECO:0000256" key="12">
    <source>
        <dbReference type="ARBA" id="ARBA00023136"/>
    </source>
</evidence>
<feature type="transmembrane region" description="Helical" evidence="14">
    <location>
        <begin position="305"/>
        <end position="321"/>
    </location>
</feature>
<dbReference type="AlphaFoldDB" id="R7UFN8"/>
<dbReference type="GO" id="GO:0016020">
    <property type="term" value="C:membrane"/>
    <property type="evidence" value="ECO:0007669"/>
    <property type="project" value="UniProtKB-SubCell"/>
</dbReference>
<feature type="repeat" description="TPR" evidence="13">
    <location>
        <begin position="432"/>
        <end position="465"/>
    </location>
</feature>
<accession>R7UFN8</accession>
<evidence type="ECO:0000313" key="17">
    <source>
        <dbReference type="EnsemblMetazoa" id="CapteP82789"/>
    </source>
</evidence>
<evidence type="ECO:0000256" key="9">
    <source>
        <dbReference type="ARBA" id="ARBA00022803"/>
    </source>
</evidence>